<dbReference type="AlphaFoldDB" id="A0A9W7BCJ1"/>
<dbReference type="SMART" id="SM00513">
    <property type="entry name" value="SAP"/>
    <property type="match status" value="1"/>
</dbReference>
<organism evidence="4 5">
    <name type="scientific">Triparma laevis f. inornata</name>
    <dbReference type="NCBI Taxonomy" id="1714386"/>
    <lineage>
        <taxon>Eukaryota</taxon>
        <taxon>Sar</taxon>
        <taxon>Stramenopiles</taxon>
        <taxon>Ochrophyta</taxon>
        <taxon>Bolidophyceae</taxon>
        <taxon>Parmales</taxon>
        <taxon>Triparmaceae</taxon>
        <taxon>Triparma</taxon>
    </lineage>
</organism>
<accession>A0A9W7BCJ1</accession>
<feature type="compositionally biased region" description="Polar residues" evidence="1">
    <location>
        <begin position="34"/>
        <end position="55"/>
    </location>
</feature>
<name>A0A9W7BCJ1_9STRA</name>
<feature type="compositionally biased region" description="Pro residues" evidence="1">
    <location>
        <begin position="57"/>
        <end position="72"/>
    </location>
</feature>
<protein>
    <recommendedName>
        <fullName evidence="3">SAP domain-containing protein</fullName>
    </recommendedName>
</protein>
<evidence type="ECO:0000313" key="4">
    <source>
        <dbReference type="EMBL" id="GMH87927.1"/>
    </source>
</evidence>
<dbReference type="Proteomes" id="UP001162640">
    <property type="component" value="Unassembled WGS sequence"/>
</dbReference>
<comment type="caution">
    <text evidence="4">The sequence shown here is derived from an EMBL/GenBank/DDBJ whole genome shotgun (WGS) entry which is preliminary data.</text>
</comment>
<dbReference type="Pfam" id="PF02037">
    <property type="entry name" value="SAP"/>
    <property type="match status" value="1"/>
</dbReference>
<dbReference type="PROSITE" id="PS50800">
    <property type="entry name" value="SAP"/>
    <property type="match status" value="1"/>
</dbReference>
<feature type="region of interest" description="Disordered" evidence="1">
    <location>
        <begin position="209"/>
        <end position="230"/>
    </location>
</feature>
<keyword evidence="2" id="KW-0732">Signal</keyword>
<reference evidence="5" key="1">
    <citation type="journal article" date="2023" name="Commun. Biol.">
        <title>Genome analysis of Parmales, the sister group of diatoms, reveals the evolutionary specialization of diatoms from phago-mixotrophs to photoautotrophs.</title>
        <authorList>
            <person name="Ban H."/>
            <person name="Sato S."/>
            <person name="Yoshikawa S."/>
            <person name="Yamada K."/>
            <person name="Nakamura Y."/>
            <person name="Ichinomiya M."/>
            <person name="Sato N."/>
            <person name="Blanc-Mathieu R."/>
            <person name="Endo H."/>
            <person name="Kuwata A."/>
            <person name="Ogata H."/>
        </authorList>
    </citation>
    <scope>NUCLEOTIDE SEQUENCE [LARGE SCALE GENOMIC DNA]</scope>
</reference>
<evidence type="ECO:0000256" key="1">
    <source>
        <dbReference type="SAM" id="MobiDB-lite"/>
    </source>
</evidence>
<feature type="chain" id="PRO_5040865644" description="SAP domain-containing protein" evidence="2">
    <location>
        <begin position="19"/>
        <end position="369"/>
    </location>
</feature>
<dbReference type="InterPro" id="IPR036361">
    <property type="entry name" value="SAP_dom_sf"/>
</dbReference>
<evidence type="ECO:0000256" key="2">
    <source>
        <dbReference type="SAM" id="SignalP"/>
    </source>
</evidence>
<dbReference type="Gene3D" id="1.10.720.30">
    <property type="entry name" value="SAP domain"/>
    <property type="match status" value="1"/>
</dbReference>
<feature type="region of interest" description="Disordered" evidence="1">
    <location>
        <begin position="31"/>
        <end position="75"/>
    </location>
</feature>
<dbReference type="EMBL" id="BLQM01000403">
    <property type="protein sequence ID" value="GMH87927.1"/>
    <property type="molecule type" value="Genomic_DNA"/>
</dbReference>
<gene>
    <name evidence="4" type="ORF">TL16_g11004</name>
</gene>
<evidence type="ECO:0000313" key="5">
    <source>
        <dbReference type="Proteomes" id="UP001162640"/>
    </source>
</evidence>
<evidence type="ECO:0000259" key="3">
    <source>
        <dbReference type="PROSITE" id="PS50800"/>
    </source>
</evidence>
<dbReference type="InterPro" id="IPR003034">
    <property type="entry name" value="SAP_dom"/>
</dbReference>
<feature type="signal peptide" evidence="2">
    <location>
        <begin position="1"/>
        <end position="18"/>
    </location>
</feature>
<dbReference type="SUPFAM" id="SSF68906">
    <property type="entry name" value="SAP domain"/>
    <property type="match status" value="1"/>
</dbReference>
<proteinExistence type="predicted"/>
<sequence length="369" mass="40620">MLLSRILMCLLLLPSAVTFLLPSTFPQRSPFHLPSSSKRASKNNLDYSSTSQSTDHPPIPNLNSPPPSPPPNLQSLTIPELKILLKSQNLKVSGNKSTLISRLTAASIPSPKIDLFSGSMDDIRPTSFTREPVSPVDVSSYVNTAVVDSENTDDYENDYDDDAGVNPKSIDEEFTQNSNSRLIDNLYRTTIKINNNEYPLTATKESLQPYLSGGSKHTSPSGGDNGDDSIYKSASEVKGVILITDDPTLSPSEICTETSPSIVISLPASYVDDIEDIWTLLNNDYGTVGKVIWRTIETPTLSNVNVIVNWRCAPSTPLEVKSITLFEDGDEVVEEKTEERMVVKWEEGSGMLLASAWCNTWGRVFLRTR</sequence>
<feature type="domain" description="SAP" evidence="3">
    <location>
        <begin position="73"/>
        <end position="107"/>
    </location>
</feature>